<evidence type="ECO:0000256" key="2">
    <source>
        <dbReference type="ARBA" id="ARBA00009477"/>
    </source>
</evidence>
<dbReference type="NCBIfam" id="TIGR01730">
    <property type="entry name" value="RND_mfp"/>
    <property type="match status" value="1"/>
</dbReference>
<dbReference type="AlphaFoldDB" id="A0A5B9DQV2"/>
<dbReference type="Gene3D" id="2.40.50.100">
    <property type="match status" value="1"/>
</dbReference>
<dbReference type="KEGG" id="yti:FNA67_17145"/>
<dbReference type="InterPro" id="IPR058625">
    <property type="entry name" value="MdtA-like_BSH"/>
</dbReference>
<dbReference type="FunFam" id="2.40.30.170:FF:000010">
    <property type="entry name" value="Efflux RND transporter periplasmic adaptor subunit"/>
    <property type="match status" value="1"/>
</dbReference>
<evidence type="ECO:0000313" key="7">
    <source>
        <dbReference type="EMBL" id="QEE21801.1"/>
    </source>
</evidence>
<protein>
    <submittedName>
        <fullName evidence="7">Efflux RND transporter periplasmic adaptor subunit</fullName>
    </submittedName>
</protein>
<proteinExistence type="inferred from homology"/>
<comment type="subcellular location">
    <subcellularLocation>
        <location evidence="1">Cell envelope</location>
    </subcellularLocation>
</comment>
<dbReference type="Proteomes" id="UP000321062">
    <property type="component" value="Chromosome"/>
</dbReference>
<dbReference type="PANTHER" id="PTHR30469">
    <property type="entry name" value="MULTIDRUG RESISTANCE PROTEIN MDTA"/>
    <property type="match status" value="1"/>
</dbReference>
<comment type="similarity">
    <text evidence="2">Belongs to the membrane fusion protein (MFP) (TC 8.A.1) family.</text>
</comment>
<evidence type="ECO:0000259" key="6">
    <source>
        <dbReference type="Pfam" id="PF25967"/>
    </source>
</evidence>
<dbReference type="RefSeq" id="WP_147657178.1">
    <property type="nucleotide sequence ID" value="NZ_BMFM01000002.1"/>
</dbReference>
<reference evidence="7 8" key="1">
    <citation type="journal article" date="2015" name="Int. J. Syst. Evol. Microbiol.">
        <title>Youhaiella tibetensis gen. nov., sp. nov., isolated from subsurface sediment.</title>
        <authorList>
            <person name="Wang Y.X."/>
            <person name="Huang F.Q."/>
            <person name="Nogi Y."/>
            <person name="Pang S.J."/>
            <person name="Wang P.K."/>
            <person name="Lv J."/>
        </authorList>
    </citation>
    <scope>NUCLEOTIDE SEQUENCE [LARGE SCALE GENOMIC DNA]</scope>
    <source>
        <strain evidence="8">fig4</strain>
    </source>
</reference>
<dbReference type="GO" id="GO:1990281">
    <property type="term" value="C:efflux pump complex"/>
    <property type="evidence" value="ECO:0007669"/>
    <property type="project" value="TreeGrafter"/>
</dbReference>
<dbReference type="Gene3D" id="2.40.30.170">
    <property type="match status" value="1"/>
</dbReference>
<name>A0A5B9DQV2_9HYPH</name>
<dbReference type="EMBL" id="CP041690">
    <property type="protein sequence ID" value="QEE21801.1"/>
    <property type="molecule type" value="Genomic_DNA"/>
</dbReference>
<dbReference type="Gene3D" id="1.10.287.470">
    <property type="entry name" value="Helix hairpin bin"/>
    <property type="match status" value="1"/>
</dbReference>
<dbReference type="Gene3D" id="2.40.420.20">
    <property type="match status" value="1"/>
</dbReference>
<evidence type="ECO:0000256" key="3">
    <source>
        <dbReference type="ARBA" id="ARBA00022448"/>
    </source>
</evidence>
<dbReference type="Pfam" id="PF25954">
    <property type="entry name" value="Beta-barrel_RND_2"/>
    <property type="match status" value="1"/>
</dbReference>
<dbReference type="InterPro" id="IPR058792">
    <property type="entry name" value="Beta-barrel_RND_2"/>
</dbReference>
<evidence type="ECO:0000259" key="5">
    <source>
        <dbReference type="Pfam" id="PF25954"/>
    </source>
</evidence>
<evidence type="ECO:0000256" key="1">
    <source>
        <dbReference type="ARBA" id="ARBA00004196"/>
    </source>
</evidence>
<dbReference type="Pfam" id="PF25967">
    <property type="entry name" value="RND-MFP_C"/>
    <property type="match status" value="1"/>
</dbReference>
<evidence type="ECO:0000313" key="8">
    <source>
        <dbReference type="Proteomes" id="UP000321062"/>
    </source>
</evidence>
<feature type="domain" description="Multidrug resistance protein MdtA-like barrel-sandwich hybrid" evidence="4">
    <location>
        <begin position="82"/>
        <end position="223"/>
    </location>
</feature>
<dbReference type="InterPro" id="IPR006143">
    <property type="entry name" value="RND_pump_MFP"/>
</dbReference>
<dbReference type="InterPro" id="IPR058627">
    <property type="entry name" value="MdtA-like_C"/>
</dbReference>
<feature type="domain" description="Multidrug resistance protein MdtA-like C-terminal permuted SH3" evidence="6">
    <location>
        <begin position="308"/>
        <end position="368"/>
    </location>
</feature>
<organism evidence="7 8">
    <name type="scientific">Paradevosia tibetensis</name>
    <dbReference type="NCBI Taxonomy" id="1447062"/>
    <lineage>
        <taxon>Bacteria</taxon>
        <taxon>Pseudomonadati</taxon>
        <taxon>Pseudomonadota</taxon>
        <taxon>Alphaproteobacteria</taxon>
        <taxon>Hyphomicrobiales</taxon>
        <taxon>Devosiaceae</taxon>
        <taxon>Paradevosia</taxon>
    </lineage>
</organism>
<dbReference type="OrthoDB" id="9806939at2"/>
<evidence type="ECO:0000259" key="4">
    <source>
        <dbReference type="Pfam" id="PF25917"/>
    </source>
</evidence>
<dbReference type="SUPFAM" id="SSF111369">
    <property type="entry name" value="HlyD-like secretion proteins"/>
    <property type="match status" value="1"/>
</dbReference>
<dbReference type="GO" id="GO:0015562">
    <property type="term" value="F:efflux transmembrane transporter activity"/>
    <property type="evidence" value="ECO:0007669"/>
    <property type="project" value="TreeGrafter"/>
</dbReference>
<gene>
    <name evidence="7" type="ORF">FNA67_17145</name>
</gene>
<accession>A0A5B9DQV2</accession>
<keyword evidence="8" id="KW-1185">Reference proteome</keyword>
<keyword evidence="3" id="KW-0813">Transport</keyword>
<sequence>MSATNEASSPPPAKRRWPWIVLILVILALALALYFRLKDRAQPVAPAQTERMLELNKVEITTLVPQLLEQTVKVTGTLAPERRADITPQVSGKLQTVNVRTGDAVLAGQVIAQIDIRDLRLTLNQQVANSEATKAQLSLARSQLENTQALFERGTASKASLDSAQANVDALSAQVDALQAQVDTAQRAIQNASITAPFAGVIASRSAEPGQSVTPGSPLVTLVDLSVMEVQATAPLSDSASLKEGQRATLTVEGIADKSFSASVDRISPVAIENTRSIPVFLTLENPDGIFRGGMFTTGSVVVDEAQDALAVPSSALREDKQGEYVLTVVDAKLVRQPIEKGRQWSTGNLVQILTGLNPGDVVVTGRLPELEPGTAVTIVGN</sequence>
<dbReference type="Pfam" id="PF25917">
    <property type="entry name" value="BSH_RND"/>
    <property type="match status" value="1"/>
</dbReference>
<feature type="domain" description="CusB-like beta-barrel" evidence="5">
    <location>
        <begin position="230"/>
        <end position="300"/>
    </location>
</feature>